<comment type="function">
    <text evidence="9">Part of the ABC transporter complex GltIJKL involved in glutamate and aspartate uptake. Probably responsible for the translocation of the substrate across the membrane.</text>
</comment>
<keyword evidence="7 12" id="KW-1133">Transmembrane helix</keyword>
<comment type="subunit">
    <text evidence="10">The complex is composed of two ATP-binding proteins (GltL), two transmembrane proteins (GltJ and GltK) and a solute-binding protein (GltI).</text>
</comment>
<dbReference type="Gene3D" id="1.10.3720.10">
    <property type="entry name" value="MetI-like"/>
    <property type="match status" value="1"/>
</dbReference>
<evidence type="ECO:0000256" key="1">
    <source>
        <dbReference type="ARBA" id="ARBA00004429"/>
    </source>
</evidence>
<feature type="transmembrane region" description="Helical" evidence="12">
    <location>
        <begin position="20"/>
        <end position="45"/>
    </location>
</feature>
<comment type="subcellular location">
    <subcellularLocation>
        <location evidence="1">Cell inner membrane</location>
        <topology evidence="1">Multi-pass membrane protein</topology>
    </subcellularLocation>
    <subcellularLocation>
        <location evidence="12">Cell membrane</location>
        <topology evidence="12">Multi-pass membrane protein</topology>
    </subcellularLocation>
</comment>
<name>A0A225MX70_9BURK</name>
<dbReference type="SUPFAM" id="SSF161098">
    <property type="entry name" value="MetI-like"/>
    <property type="match status" value="1"/>
</dbReference>
<evidence type="ECO:0000256" key="5">
    <source>
        <dbReference type="ARBA" id="ARBA00022692"/>
    </source>
</evidence>
<reference evidence="15" key="1">
    <citation type="submission" date="2017-06" db="EMBL/GenBank/DDBJ databases">
        <title>Herbaspirillum phytohormonus sp. nov., isolated from the root nodule of Robinia pseudoacacia in lead-zinc mine.</title>
        <authorList>
            <person name="Fan M."/>
            <person name="Lin Y."/>
        </authorList>
    </citation>
    <scope>NUCLEOTIDE SEQUENCE [LARGE SCALE GENOMIC DNA]</scope>
    <source>
        <strain evidence="15">SC-089</strain>
    </source>
</reference>
<protein>
    <recommendedName>
        <fullName evidence="11">Glutamate/aspartate import permease protein GltK</fullName>
    </recommendedName>
</protein>
<accession>A0A225MX70</accession>
<feature type="domain" description="ABC transmembrane type-1" evidence="13">
    <location>
        <begin position="21"/>
        <end position="218"/>
    </location>
</feature>
<organism evidence="14 15">
    <name type="scientific">Candidimonas nitroreducens</name>
    <dbReference type="NCBI Taxonomy" id="683354"/>
    <lineage>
        <taxon>Bacteria</taxon>
        <taxon>Pseudomonadati</taxon>
        <taxon>Pseudomonadota</taxon>
        <taxon>Betaproteobacteria</taxon>
        <taxon>Burkholderiales</taxon>
        <taxon>Alcaligenaceae</taxon>
        <taxon>Candidimonas</taxon>
    </lineage>
</organism>
<dbReference type="PANTHER" id="PTHR30614:SF1">
    <property type="entry name" value="GLUTAMATE_ASPARTATE IMPORT PERMEASE PROTEIN GLTK"/>
    <property type="match status" value="1"/>
</dbReference>
<dbReference type="PANTHER" id="PTHR30614">
    <property type="entry name" value="MEMBRANE COMPONENT OF AMINO ACID ABC TRANSPORTER"/>
    <property type="match status" value="1"/>
</dbReference>
<feature type="transmembrane region" description="Helical" evidence="12">
    <location>
        <begin position="92"/>
        <end position="115"/>
    </location>
</feature>
<evidence type="ECO:0000256" key="7">
    <source>
        <dbReference type="ARBA" id="ARBA00022989"/>
    </source>
</evidence>
<dbReference type="NCBIfam" id="TIGR01726">
    <property type="entry name" value="HEQRo_perm_3TM"/>
    <property type="match status" value="1"/>
</dbReference>
<dbReference type="PROSITE" id="PS50928">
    <property type="entry name" value="ABC_TM1"/>
    <property type="match status" value="1"/>
</dbReference>
<dbReference type="GO" id="GO:0022857">
    <property type="term" value="F:transmembrane transporter activity"/>
    <property type="evidence" value="ECO:0007669"/>
    <property type="project" value="InterPro"/>
</dbReference>
<evidence type="ECO:0000313" key="14">
    <source>
        <dbReference type="EMBL" id="OWT65672.1"/>
    </source>
</evidence>
<dbReference type="InterPro" id="IPR010065">
    <property type="entry name" value="AA_ABC_transptr_permease_3TM"/>
</dbReference>
<evidence type="ECO:0000256" key="4">
    <source>
        <dbReference type="ARBA" id="ARBA00022475"/>
    </source>
</evidence>
<dbReference type="RefSeq" id="WP_088601822.1">
    <property type="nucleotide sequence ID" value="NZ_NJIH01000002.1"/>
</dbReference>
<evidence type="ECO:0000256" key="3">
    <source>
        <dbReference type="ARBA" id="ARBA00022448"/>
    </source>
</evidence>
<evidence type="ECO:0000256" key="12">
    <source>
        <dbReference type="RuleBase" id="RU363032"/>
    </source>
</evidence>
<dbReference type="Proteomes" id="UP000214603">
    <property type="component" value="Unassembled WGS sequence"/>
</dbReference>
<proteinExistence type="inferred from homology"/>
<dbReference type="InterPro" id="IPR035906">
    <property type="entry name" value="MetI-like_sf"/>
</dbReference>
<dbReference type="InterPro" id="IPR000515">
    <property type="entry name" value="MetI-like"/>
</dbReference>
<evidence type="ECO:0000256" key="11">
    <source>
        <dbReference type="ARBA" id="ARBA00073645"/>
    </source>
</evidence>
<evidence type="ECO:0000256" key="8">
    <source>
        <dbReference type="ARBA" id="ARBA00023136"/>
    </source>
</evidence>
<comment type="caution">
    <text evidence="14">The sequence shown here is derived from an EMBL/GenBank/DDBJ whole genome shotgun (WGS) entry which is preliminary data.</text>
</comment>
<evidence type="ECO:0000313" key="15">
    <source>
        <dbReference type="Proteomes" id="UP000214603"/>
    </source>
</evidence>
<dbReference type="FunFam" id="1.10.3720.10:FF:000006">
    <property type="entry name" value="Glutamate/aspartate ABC transporter, permease protein GltK"/>
    <property type="match status" value="1"/>
</dbReference>
<dbReference type="OrthoDB" id="9771188at2"/>
<dbReference type="GO" id="GO:0043190">
    <property type="term" value="C:ATP-binding cassette (ABC) transporter complex"/>
    <property type="evidence" value="ECO:0007669"/>
    <property type="project" value="InterPro"/>
</dbReference>
<evidence type="ECO:0000256" key="2">
    <source>
        <dbReference type="ARBA" id="ARBA00010072"/>
    </source>
</evidence>
<keyword evidence="6" id="KW-0029">Amino-acid transport</keyword>
<comment type="similarity">
    <text evidence="2">Belongs to the binding-protein-dependent transport system permease family. HisMQ subfamily.</text>
</comment>
<evidence type="ECO:0000259" key="13">
    <source>
        <dbReference type="PROSITE" id="PS50928"/>
    </source>
</evidence>
<dbReference type="CDD" id="cd06261">
    <property type="entry name" value="TM_PBP2"/>
    <property type="match status" value="1"/>
</dbReference>
<gene>
    <name evidence="14" type="ORF">CEY11_02715</name>
</gene>
<evidence type="ECO:0000256" key="9">
    <source>
        <dbReference type="ARBA" id="ARBA00060298"/>
    </source>
</evidence>
<feature type="transmembrane region" description="Helical" evidence="12">
    <location>
        <begin position="160"/>
        <end position="179"/>
    </location>
</feature>
<keyword evidence="3 12" id="KW-0813">Transport</keyword>
<feature type="transmembrane region" description="Helical" evidence="12">
    <location>
        <begin position="199"/>
        <end position="219"/>
    </location>
</feature>
<evidence type="ECO:0000256" key="6">
    <source>
        <dbReference type="ARBA" id="ARBA00022970"/>
    </source>
</evidence>
<dbReference type="EMBL" id="NJIH01000002">
    <property type="protein sequence ID" value="OWT65672.1"/>
    <property type="molecule type" value="Genomic_DNA"/>
</dbReference>
<dbReference type="InterPro" id="IPR043429">
    <property type="entry name" value="ArtM/GltK/GlnP/TcyL/YhdX-like"/>
</dbReference>
<dbReference type="GO" id="GO:0006865">
    <property type="term" value="P:amino acid transport"/>
    <property type="evidence" value="ECO:0007669"/>
    <property type="project" value="UniProtKB-KW"/>
</dbReference>
<dbReference type="Pfam" id="PF00528">
    <property type="entry name" value="BPD_transp_1"/>
    <property type="match status" value="1"/>
</dbReference>
<dbReference type="AlphaFoldDB" id="A0A225MX70"/>
<keyword evidence="5 12" id="KW-0812">Transmembrane</keyword>
<keyword evidence="15" id="KW-1185">Reference proteome</keyword>
<evidence type="ECO:0000256" key="10">
    <source>
        <dbReference type="ARBA" id="ARBA00062718"/>
    </source>
</evidence>
<keyword evidence="8 12" id="KW-0472">Membrane</keyword>
<feature type="transmembrane region" description="Helical" evidence="12">
    <location>
        <begin position="57"/>
        <end position="80"/>
    </location>
</feature>
<sequence>MANLDFSSIPPALGYLFGQGMVVTLMITLVAASWGILLGLILAAMRLSHRRWISVPAVLYINFFRSLPLILIIFTFYFLIPYVLGWVLQSPFPVKVGALNAAFISFTLFEAAYFAEIIRSGIQAVPKGQIFASQAIGLTHWQMLRYVIYPQALRNMIPPLLMRSLILFQDTSLVYVVSLTDFLGAASNIGQRDGTLTELYLFVAASYFVICFVISKLVNRLDQRMKTVR</sequence>
<keyword evidence="4" id="KW-1003">Cell membrane</keyword>